<dbReference type="InterPro" id="IPR003667">
    <property type="entry name" value="NqrDE/RnfAE"/>
</dbReference>
<evidence type="ECO:0000256" key="2">
    <source>
        <dbReference type="ARBA" id="ARBA00022448"/>
    </source>
</evidence>
<keyword evidence="6 8" id="KW-1133">Transmembrane helix</keyword>
<evidence type="ECO:0000313" key="9">
    <source>
        <dbReference type="EMBL" id="MBT8764608.1"/>
    </source>
</evidence>
<sequence>MSPRQAGFGLLGLAVLVGACDLAVKGLGLALAGLPLTALFGLLLIPLRSHLDGPAYWLGVLLTTALLVSLIDLLMQAWAFELHRSLGPFLALLTLPCLQLAQAPSSTLRAGCIFALLALLLGCLREVLGHAGLFAHLDWLLGPVALGWQLKFGADGIPLFALAPGGFILLGILIALWRTLSASYSNRP</sequence>
<feature type="transmembrane region" description="Helical" evidence="8">
    <location>
        <begin position="157"/>
        <end position="177"/>
    </location>
</feature>
<evidence type="ECO:0000256" key="3">
    <source>
        <dbReference type="ARBA" id="ARBA00022519"/>
    </source>
</evidence>
<evidence type="ECO:0000313" key="10">
    <source>
        <dbReference type="Proteomes" id="UP001519667"/>
    </source>
</evidence>
<evidence type="ECO:0000256" key="1">
    <source>
        <dbReference type="ARBA" id="ARBA00004127"/>
    </source>
</evidence>
<keyword evidence="7 8" id="KW-0472">Membrane</keyword>
<feature type="transmembrane region" description="Helical" evidence="8">
    <location>
        <begin position="54"/>
        <end position="79"/>
    </location>
</feature>
<dbReference type="Proteomes" id="UP001519667">
    <property type="component" value="Unassembled WGS sequence"/>
</dbReference>
<evidence type="ECO:0000256" key="8">
    <source>
        <dbReference type="SAM" id="Phobius"/>
    </source>
</evidence>
<keyword evidence="2" id="KW-0813">Transport</keyword>
<dbReference type="PANTHER" id="PTHR30586:SF0">
    <property type="entry name" value="ION-TRANSLOCATING OXIDOREDUCTASE COMPLEX SUBUNIT E"/>
    <property type="match status" value="1"/>
</dbReference>
<proteinExistence type="predicted"/>
<dbReference type="PIRSF" id="PIRSF006102">
    <property type="entry name" value="NQR_DE"/>
    <property type="match status" value="1"/>
</dbReference>
<feature type="transmembrane region" description="Helical" evidence="8">
    <location>
        <begin position="29"/>
        <end position="47"/>
    </location>
</feature>
<protein>
    <submittedName>
        <fullName evidence="9">NADH:quinone oxidoreductase</fullName>
    </submittedName>
</protein>
<evidence type="ECO:0000256" key="4">
    <source>
        <dbReference type="ARBA" id="ARBA00022692"/>
    </source>
</evidence>
<accession>A0ABS5XA91</accession>
<name>A0ABS5XA91_9GAMM</name>
<reference evidence="9 10" key="1">
    <citation type="submission" date="2021-04" db="EMBL/GenBank/DDBJ databases">
        <title>Pseudomonas boanensis sp. nov., a bacterium isolated from river water used for household purposes in Boane District, Mozambique.</title>
        <authorList>
            <person name="Nicklasson M."/>
            <person name="Martin-Rodriguez A.J."/>
            <person name="Thorell K."/>
            <person name="Neves L."/>
            <person name="Mussagy A."/>
            <person name="Rydberg H.A."/>
            <person name="Hernroth B."/>
            <person name="Svensson-Stadler L."/>
            <person name="Sjoling A."/>
        </authorList>
    </citation>
    <scope>NUCLEOTIDE SEQUENCE [LARGE SCALE GENOMIC DNA]</scope>
    <source>
        <strain evidence="9 10">DB1</strain>
    </source>
</reference>
<dbReference type="Pfam" id="PF02508">
    <property type="entry name" value="Rnf-Nqr"/>
    <property type="match status" value="1"/>
</dbReference>
<dbReference type="PANTHER" id="PTHR30586">
    <property type="entry name" value="ELECTRON TRANSPORT COMPLEX PROTEIN RNFE"/>
    <property type="match status" value="1"/>
</dbReference>
<gene>
    <name evidence="9" type="ORF">J7302_00340</name>
</gene>
<keyword evidence="3" id="KW-1003">Cell membrane</keyword>
<comment type="caution">
    <text evidence="9">The sequence shown here is derived from an EMBL/GenBank/DDBJ whole genome shotgun (WGS) entry which is preliminary data.</text>
</comment>
<evidence type="ECO:0000256" key="5">
    <source>
        <dbReference type="ARBA" id="ARBA00022967"/>
    </source>
</evidence>
<keyword evidence="4 8" id="KW-0812">Transmembrane</keyword>
<keyword evidence="3" id="KW-0997">Cell inner membrane</keyword>
<dbReference type="RefSeq" id="WP_215368570.1">
    <property type="nucleotide sequence ID" value="NZ_JAGTIS010000001.1"/>
</dbReference>
<keyword evidence="5" id="KW-1278">Translocase</keyword>
<evidence type="ECO:0000256" key="6">
    <source>
        <dbReference type="ARBA" id="ARBA00022989"/>
    </source>
</evidence>
<dbReference type="PROSITE" id="PS51257">
    <property type="entry name" value="PROKAR_LIPOPROTEIN"/>
    <property type="match status" value="1"/>
</dbReference>
<dbReference type="EMBL" id="JAGTIS010000001">
    <property type="protein sequence ID" value="MBT8764608.1"/>
    <property type="molecule type" value="Genomic_DNA"/>
</dbReference>
<comment type="subcellular location">
    <subcellularLocation>
        <location evidence="1">Endomembrane system</location>
        <topology evidence="1">Multi-pass membrane protein</topology>
    </subcellularLocation>
</comment>
<organism evidence="9 10">
    <name type="scientific">Metapseudomonas boanensis</name>
    <dbReference type="NCBI Taxonomy" id="2822138"/>
    <lineage>
        <taxon>Bacteria</taxon>
        <taxon>Pseudomonadati</taxon>
        <taxon>Pseudomonadota</taxon>
        <taxon>Gammaproteobacteria</taxon>
        <taxon>Pseudomonadales</taxon>
        <taxon>Pseudomonadaceae</taxon>
        <taxon>Metapseudomonas</taxon>
    </lineage>
</organism>
<evidence type="ECO:0000256" key="7">
    <source>
        <dbReference type="ARBA" id="ARBA00023136"/>
    </source>
</evidence>
<keyword evidence="10" id="KW-1185">Reference proteome</keyword>